<keyword evidence="1 4" id="KW-0808">Transferase</keyword>
<dbReference type="PANTHER" id="PTHR43420:SF47">
    <property type="entry name" value="N-ACETYLTRANSFERASE DOMAIN-CONTAINING PROTEIN"/>
    <property type="match status" value="1"/>
</dbReference>
<sequence>MIRWRRSRDDKAIVELVRTQLVPISPWQHPRDGRLHAEIVKRLRKGATLVASRTDRTPPIGFLHMEFRHPTLIIDLLAVDSRHQNKKLGTALMDRAESYGRKRGFTAAIVFVDDHNYRALRFYRRLGYDTLSEIPSLKIVELAKSLSL</sequence>
<gene>
    <name evidence="4" type="ORF">DFP98_11831</name>
</gene>
<dbReference type="EMBL" id="QRDZ01000018">
    <property type="protein sequence ID" value="RED66410.1"/>
    <property type="molecule type" value="Genomic_DNA"/>
</dbReference>
<accession>A0A3D9IX54</accession>
<dbReference type="InterPro" id="IPR050680">
    <property type="entry name" value="YpeA/RimI_acetyltransf"/>
</dbReference>
<dbReference type="GO" id="GO:0016747">
    <property type="term" value="F:acyltransferase activity, transferring groups other than amino-acyl groups"/>
    <property type="evidence" value="ECO:0007669"/>
    <property type="project" value="InterPro"/>
</dbReference>
<dbReference type="SUPFAM" id="SSF55729">
    <property type="entry name" value="Acyl-CoA N-acyltransferases (Nat)"/>
    <property type="match status" value="1"/>
</dbReference>
<dbReference type="PANTHER" id="PTHR43420">
    <property type="entry name" value="ACETYLTRANSFERASE"/>
    <property type="match status" value="1"/>
</dbReference>
<proteinExistence type="predicted"/>
<keyword evidence="2" id="KW-0012">Acyltransferase</keyword>
<keyword evidence="5" id="KW-1185">Reference proteome</keyword>
<dbReference type="AlphaFoldDB" id="A0A3D9IX54"/>
<dbReference type="RefSeq" id="WP_181917837.1">
    <property type="nucleotide sequence ID" value="NZ_QRDZ01000018.1"/>
</dbReference>
<comment type="caution">
    <text evidence="4">The sequence shown here is derived from an EMBL/GenBank/DDBJ whole genome shotgun (WGS) entry which is preliminary data.</text>
</comment>
<dbReference type="Proteomes" id="UP000256977">
    <property type="component" value="Unassembled WGS sequence"/>
</dbReference>
<organism evidence="4 5">
    <name type="scientific">Cohnella phaseoli</name>
    <dbReference type="NCBI Taxonomy" id="456490"/>
    <lineage>
        <taxon>Bacteria</taxon>
        <taxon>Bacillati</taxon>
        <taxon>Bacillota</taxon>
        <taxon>Bacilli</taxon>
        <taxon>Bacillales</taxon>
        <taxon>Paenibacillaceae</taxon>
        <taxon>Cohnella</taxon>
    </lineage>
</organism>
<dbReference type="CDD" id="cd04301">
    <property type="entry name" value="NAT_SF"/>
    <property type="match status" value="1"/>
</dbReference>
<evidence type="ECO:0000313" key="4">
    <source>
        <dbReference type="EMBL" id="RED66410.1"/>
    </source>
</evidence>
<name>A0A3D9IX54_9BACL</name>
<reference evidence="4 5" key="1">
    <citation type="submission" date="2018-07" db="EMBL/GenBank/DDBJ databases">
        <title>Genomic Encyclopedia of Type Strains, Phase III (KMG-III): the genomes of soil and plant-associated and newly described type strains.</title>
        <authorList>
            <person name="Whitman W."/>
        </authorList>
    </citation>
    <scope>NUCLEOTIDE SEQUENCE [LARGE SCALE GENOMIC DNA]</scope>
    <source>
        <strain evidence="4 5">CECT 7287</strain>
    </source>
</reference>
<dbReference type="InterPro" id="IPR016181">
    <property type="entry name" value="Acyl_CoA_acyltransferase"/>
</dbReference>
<evidence type="ECO:0000313" key="5">
    <source>
        <dbReference type="Proteomes" id="UP000256977"/>
    </source>
</evidence>
<evidence type="ECO:0000256" key="2">
    <source>
        <dbReference type="ARBA" id="ARBA00023315"/>
    </source>
</evidence>
<protein>
    <submittedName>
        <fullName evidence="4">Acetyltransferase (GNAT) family protein</fullName>
    </submittedName>
</protein>
<evidence type="ECO:0000256" key="1">
    <source>
        <dbReference type="ARBA" id="ARBA00022679"/>
    </source>
</evidence>
<dbReference type="Pfam" id="PF00583">
    <property type="entry name" value="Acetyltransf_1"/>
    <property type="match status" value="1"/>
</dbReference>
<dbReference type="InterPro" id="IPR000182">
    <property type="entry name" value="GNAT_dom"/>
</dbReference>
<evidence type="ECO:0000259" key="3">
    <source>
        <dbReference type="PROSITE" id="PS51186"/>
    </source>
</evidence>
<feature type="domain" description="N-acetyltransferase" evidence="3">
    <location>
        <begin position="1"/>
        <end position="147"/>
    </location>
</feature>
<dbReference type="Gene3D" id="3.40.630.30">
    <property type="match status" value="1"/>
</dbReference>
<dbReference type="PROSITE" id="PS51186">
    <property type="entry name" value="GNAT"/>
    <property type="match status" value="1"/>
</dbReference>